<proteinExistence type="predicted"/>
<reference evidence="1" key="2">
    <citation type="submission" date="2013-04" db="UniProtKB">
        <authorList>
            <consortium name="EnsemblPlants"/>
        </authorList>
    </citation>
    <scope>IDENTIFICATION</scope>
</reference>
<reference evidence="1" key="1">
    <citation type="journal article" date="2013" name="Nat. Commun.">
        <title>Whole-genome sequencing of Oryza brachyantha reveals mechanisms underlying Oryza genome evolution.</title>
        <authorList>
            <person name="Chen J."/>
            <person name="Huang Q."/>
            <person name="Gao D."/>
            <person name="Wang J."/>
            <person name="Lang Y."/>
            <person name="Liu T."/>
            <person name="Li B."/>
            <person name="Bai Z."/>
            <person name="Luis Goicoechea J."/>
            <person name="Liang C."/>
            <person name="Chen C."/>
            <person name="Zhang W."/>
            <person name="Sun S."/>
            <person name="Liao Y."/>
            <person name="Zhang X."/>
            <person name="Yang L."/>
            <person name="Song C."/>
            <person name="Wang M."/>
            <person name="Shi J."/>
            <person name="Liu G."/>
            <person name="Liu J."/>
            <person name="Zhou H."/>
            <person name="Zhou W."/>
            <person name="Yu Q."/>
            <person name="An N."/>
            <person name="Chen Y."/>
            <person name="Cai Q."/>
            <person name="Wang B."/>
            <person name="Liu B."/>
            <person name="Min J."/>
            <person name="Huang Y."/>
            <person name="Wu H."/>
            <person name="Li Z."/>
            <person name="Zhang Y."/>
            <person name="Yin Y."/>
            <person name="Song W."/>
            <person name="Jiang J."/>
            <person name="Jackson S.A."/>
            <person name="Wing R.A."/>
            <person name="Wang J."/>
            <person name="Chen M."/>
        </authorList>
    </citation>
    <scope>NUCLEOTIDE SEQUENCE [LARGE SCALE GENOMIC DNA]</scope>
    <source>
        <strain evidence="1">cv. IRGC 101232</strain>
    </source>
</reference>
<sequence length="72" mass="8422">MQNLGCNTEPCSCTEFRNIARAYLSTEFRYIQACAQINLDFTNTCIPTLILIQTVYVHRIIQIQYEVIKNKF</sequence>
<keyword evidence="2" id="KW-1185">Reference proteome</keyword>
<name>J3MVT6_ORYBR</name>
<evidence type="ECO:0000313" key="1">
    <source>
        <dbReference type="EnsemblPlants" id="OB09G11140.1"/>
    </source>
</evidence>
<dbReference type="Gramene" id="OB09G11140.1">
    <property type="protein sequence ID" value="OB09G11140.1"/>
    <property type="gene ID" value="OB09G11140"/>
</dbReference>
<evidence type="ECO:0000313" key="2">
    <source>
        <dbReference type="Proteomes" id="UP000006038"/>
    </source>
</evidence>
<dbReference type="AlphaFoldDB" id="J3MVT6"/>
<dbReference type="HOGENOM" id="CLU_2726249_0_0_1"/>
<accession>J3MVT6</accession>
<dbReference type="EnsemblPlants" id="OB09G11140.1">
    <property type="protein sequence ID" value="OB09G11140.1"/>
    <property type="gene ID" value="OB09G11140"/>
</dbReference>
<dbReference type="Proteomes" id="UP000006038">
    <property type="component" value="Chromosome 9"/>
</dbReference>
<organism evidence="1">
    <name type="scientific">Oryza brachyantha</name>
    <name type="common">malo sina</name>
    <dbReference type="NCBI Taxonomy" id="4533"/>
    <lineage>
        <taxon>Eukaryota</taxon>
        <taxon>Viridiplantae</taxon>
        <taxon>Streptophyta</taxon>
        <taxon>Embryophyta</taxon>
        <taxon>Tracheophyta</taxon>
        <taxon>Spermatophyta</taxon>
        <taxon>Magnoliopsida</taxon>
        <taxon>Liliopsida</taxon>
        <taxon>Poales</taxon>
        <taxon>Poaceae</taxon>
        <taxon>BOP clade</taxon>
        <taxon>Oryzoideae</taxon>
        <taxon>Oryzeae</taxon>
        <taxon>Oryzinae</taxon>
        <taxon>Oryza</taxon>
    </lineage>
</organism>
<protein>
    <submittedName>
        <fullName evidence="1">Uncharacterized protein</fullName>
    </submittedName>
</protein>